<evidence type="ECO:0000313" key="1">
    <source>
        <dbReference type="EMBL" id="OEH82763.1"/>
    </source>
</evidence>
<organism evidence="1 2">
    <name type="scientific">Enterococcus rivorum</name>
    <dbReference type="NCBI Taxonomy" id="762845"/>
    <lineage>
        <taxon>Bacteria</taxon>
        <taxon>Bacillati</taxon>
        <taxon>Bacillota</taxon>
        <taxon>Bacilli</taxon>
        <taxon>Lactobacillales</taxon>
        <taxon>Enterococcaceae</taxon>
        <taxon>Enterococcus</taxon>
    </lineage>
</organism>
<protein>
    <recommendedName>
        <fullName evidence="3">Type 2 lantibiotic</fullName>
    </recommendedName>
</protein>
<gene>
    <name evidence="1" type="ORF">BCR26_12030</name>
</gene>
<sequence length="64" mass="7164">MSKKNLKKFTQDELEQMQMAIDEVSEEDLQEIVGAGGDINPETTYRCVATGILTALKSIRPFCK</sequence>
<dbReference type="STRING" id="762845.BCR26_12030"/>
<accession>A0A1E5KY50</accession>
<dbReference type="Proteomes" id="UP000095256">
    <property type="component" value="Unassembled WGS sequence"/>
</dbReference>
<dbReference type="AlphaFoldDB" id="A0A1E5KY50"/>
<name>A0A1E5KY50_9ENTE</name>
<evidence type="ECO:0008006" key="3">
    <source>
        <dbReference type="Google" id="ProtNLM"/>
    </source>
</evidence>
<comment type="caution">
    <text evidence="1">The sequence shown here is derived from an EMBL/GenBank/DDBJ whole genome shotgun (WGS) entry which is preliminary data.</text>
</comment>
<proteinExistence type="predicted"/>
<evidence type="ECO:0000313" key="2">
    <source>
        <dbReference type="Proteomes" id="UP000095256"/>
    </source>
</evidence>
<dbReference type="EMBL" id="MIEK01000016">
    <property type="protein sequence ID" value="OEH82763.1"/>
    <property type="molecule type" value="Genomic_DNA"/>
</dbReference>
<dbReference type="NCBIfam" id="NF038161">
    <property type="entry name" value="lant_II_LchA2"/>
    <property type="match status" value="1"/>
</dbReference>
<reference evidence="1 2" key="1">
    <citation type="submission" date="2016-09" db="EMBL/GenBank/DDBJ databases">
        <authorList>
            <person name="Capua I."/>
            <person name="De Benedictis P."/>
            <person name="Joannis T."/>
            <person name="Lombin L.H."/>
            <person name="Cattoli G."/>
        </authorList>
    </citation>
    <scope>NUCLEOTIDE SEQUENCE [LARGE SCALE GENOMIC DNA]</scope>
    <source>
        <strain evidence="1 2">LMG 25899</strain>
    </source>
</reference>
<dbReference type="RefSeq" id="WP_069698294.1">
    <property type="nucleotide sequence ID" value="NZ_JAGGMA010000023.1"/>
</dbReference>
<keyword evidence="2" id="KW-1185">Reference proteome</keyword>